<keyword evidence="2" id="KW-0614">Plasmid</keyword>
<protein>
    <recommendedName>
        <fullName evidence="4">SPOR domain-containing protein</fullName>
    </recommendedName>
</protein>
<evidence type="ECO:0000256" key="1">
    <source>
        <dbReference type="SAM" id="Phobius"/>
    </source>
</evidence>
<evidence type="ECO:0000313" key="2">
    <source>
        <dbReference type="EMBL" id="TZG00109.1"/>
    </source>
</evidence>
<keyword evidence="1" id="KW-1133">Transmembrane helix</keyword>
<sequence length="266" mass="30734">MLSNTGTVSFYLYLFFIVIGLLSIFIVYYLIKKGTLDPDKLENFLTYFKWVIITLAISTVTLIVTDLFKERDQDIKELQYFDKYVNDVKNEERPLVRLQLAKYLSIVAPSGEMKKSWTNYYDTIKREYKEYIKAQIDLKKDSAIKNPTPDQLKQKEENQRKVDLFETPLSSTTNENNAEWFIIAAGNTDIDGANINLEKAVKINHNSSIIKKGGSFRTVLMGYPSKIEAESQLQKVRNEVNPMSYIVRKATWCNTIEKGSECLICK</sequence>
<organism evidence="2 3">
    <name type="scientific">Chryseobacterium panacisoli</name>
    <dbReference type="NCBI Taxonomy" id="1807141"/>
    <lineage>
        <taxon>Bacteria</taxon>
        <taxon>Pseudomonadati</taxon>
        <taxon>Bacteroidota</taxon>
        <taxon>Flavobacteriia</taxon>
        <taxon>Flavobacteriales</taxon>
        <taxon>Weeksellaceae</taxon>
        <taxon>Chryseobacterium group</taxon>
        <taxon>Chryseobacterium</taxon>
    </lineage>
</organism>
<dbReference type="OrthoDB" id="1492467at2"/>
<feature type="transmembrane region" description="Helical" evidence="1">
    <location>
        <begin position="47"/>
        <end position="68"/>
    </location>
</feature>
<feature type="transmembrane region" description="Helical" evidence="1">
    <location>
        <begin position="12"/>
        <end position="31"/>
    </location>
</feature>
<keyword evidence="3" id="KW-1185">Reference proteome</keyword>
<keyword evidence="1" id="KW-0812">Transmembrane</keyword>
<accession>A0A5D8ZYW1</accession>
<dbReference type="RefSeq" id="WP_149387145.1">
    <property type="nucleotide sequence ID" value="NZ_VTRU01000001.1"/>
</dbReference>
<evidence type="ECO:0008006" key="4">
    <source>
        <dbReference type="Google" id="ProtNLM"/>
    </source>
</evidence>
<dbReference type="EMBL" id="VTRU01000001">
    <property type="protein sequence ID" value="TZG00109.1"/>
    <property type="molecule type" value="Genomic_DNA"/>
</dbReference>
<reference evidence="2 3" key="1">
    <citation type="submission" date="2019-08" db="EMBL/GenBank/DDBJ databases">
        <title>Draft genome sequence of Chryseobacterium sp. Gsoil 183.</title>
        <authorList>
            <person name="Im W.-T."/>
        </authorList>
    </citation>
    <scope>NUCLEOTIDE SEQUENCE [LARGE SCALE GENOMIC DNA]</scope>
    <source>
        <strain evidence="2 3">Gsoil 183</strain>
        <plasmid evidence="2">unnamed1</plasmid>
    </source>
</reference>
<name>A0A5D8ZYW1_9FLAO</name>
<geneLocation type="plasmid" evidence="2">
    <name>unnamed1</name>
</geneLocation>
<gene>
    <name evidence="2" type="ORF">FW781_09325</name>
</gene>
<dbReference type="Proteomes" id="UP000323884">
    <property type="component" value="Unassembled WGS sequence"/>
</dbReference>
<keyword evidence="1" id="KW-0472">Membrane</keyword>
<evidence type="ECO:0000313" key="3">
    <source>
        <dbReference type="Proteomes" id="UP000323884"/>
    </source>
</evidence>
<proteinExistence type="predicted"/>
<dbReference type="AlphaFoldDB" id="A0A5D8ZYW1"/>
<comment type="caution">
    <text evidence="2">The sequence shown here is derived from an EMBL/GenBank/DDBJ whole genome shotgun (WGS) entry which is preliminary data.</text>
</comment>